<dbReference type="KEGG" id="pacr:FXN63_11305"/>
<name>A0A5C0B6A1_9BURK</name>
<dbReference type="GO" id="GO:0016829">
    <property type="term" value="F:lyase activity"/>
    <property type="evidence" value="ECO:0007669"/>
    <property type="project" value="UniProtKB-KW"/>
</dbReference>
<dbReference type="Pfam" id="PF05845">
    <property type="entry name" value="PhnH"/>
    <property type="match status" value="1"/>
</dbReference>
<gene>
    <name evidence="1" type="primary">phnH</name>
    <name evidence="1" type="ORF">FXN63_11305</name>
</gene>
<protein>
    <submittedName>
        <fullName evidence="1">Phosphonate C-P lyase system protein PhnH</fullName>
    </submittedName>
</protein>
<dbReference type="SUPFAM" id="SSF159709">
    <property type="entry name" value="PhnH-like"/>
    <property type="match status" value="1"/>
</dbReference>
<dbReference type="OrthoDB" id="9814509at2"/>
<proteinExistence type="predicted"/>
<reference evidence="1 2" key="1">
    <citation type="submission" date="2019-08" db="EMBL/GenBank/DDBJ databases">
        <title>Amphibian skin-associated Pigmentiphaga: genome sequence and occurrence across geography and hosts.</title>
        <authorList>
            <person name="Bletz M.C."/>
            <person name="Bunk B."/>
            <person name="Sproeer C."/>
            <person name="Biwer P."/>
            <person name="Reiter S."/>
            <person name="Rabemananjara F.C.E."/>
            <person name="Schulz S."/>
            <person name="Overmann J."/>
            <person name="Vences M."/>
        </authorList>
    </citation>
    <scope>NUCLEOTIDE SEQUENCE [LARGE SCALE GENOMIC DNA]</scope>
    <source>
        <strain evidence="1 2">Mada1488</strain>
    </source>
</reference>
<dbReference type="Gene3D" id="3.40.50.11310">
    <property type="entry name" value="Bacterial phosphonate metabolism protein PhnH"/>
    <property type="match status" value="1"/>
</dbReference>
<dbReference type="InterPro" id="IPR038058">
    <property type="entry name" value="PhnH-like_sp"/>
</dbReference>
<organism evidence="1 2">
    <name type="scientific">Pigmentiphaga aceris</name>
    <dbReference type="NCBI Taxonomy" id="1940612"/>
    <lineage>
        <taxon>Bacteria</taxon>
        <taxon>Pseudomonadati</taxon>
        <taxon>Pseudomonadota</taxon>
        <taxon>Betaproteobacteria</taxon>
        <taxon>Burkholderiales</taxon>
        <taxon>Alcaligenaceae</taxon>
        <taxon>Pigmentiphaga</taxon>
    </lineage>
</organism>
<keyword evidence="1" id="KW-0456">Lyase</keyword>
<dbReference type="AlphaFoldDB" id="A0A5C0B6A1"/>
<evidence type="ECO:0000313" key="2">
    <source>
        <dbReference type="Proteomes" id="UP000325161"/>
    </source>
</evidence>
<dbReference type="GO" id="GO:0019634">
    <property type="term" value="P:organic phosphonate metabolic process"/>
    <property type="evidence" value="ECO:0007669"/>
    <property type="project" value="InterPro"/>
</dbReference>
<sequence>MVGQATESTRSAASHAVGSGAVDLSTLGAGFVDLARGSQAVFRTTLEALSHPGRPLPLRADVQAPQHGNTAAAVLLLALLDADCSLWLSPSLAAGDAGGWLRFHTGCVLVADASQAQFVWATHAEMPDLTTLPMGSEAYPDQSATCVIDVPDFLSVGDGIDIGAWVLRGPGIRGETRLHIANLAPATTADFLAQRAVNHASFPRGVDVFLASSDRIVGLPRSTQVSEV</sequence>
<dbReference type="Proteomes" id="UP000325161">
    <property type="component" value="Chromosome"/>
</dbReference>
<dbReference type="PIRSF" id="PIRSF020680">
    <property type="entry name" value="PhnH"/>
    <property type="match status" value="1"/>
</dbReference>
<dbReference type="NCBIfam" id="TIGR03292">
    <property type="entry name" value="PhnH_redo"/>
    <property type="match status" value="1"/>
</dbReference>
<dbReference type="InterPro" id="IPR008772">
    <property type="entry name" value="Phosphonate_metab_PhnH"/>
</dbReference>
<dbReference type="EMBL" id="CP043046">
    <property type="protein sequence ID" value="QEI09253.1"/>
    <property type="molecule type" value="Genomic_DNA"/>
</dbReference>
<accession>A0A5C0B6A1</accession>
<keyword evidence="2" id="KW-1185">Reference proteome</keyword>
<evidence type="ECO:0000313" key="1">
    <source>
        <dbReference type="EMBL" id="QEI09253.1"/>
    </source>
</evidence>